<dbReference type="GO" id="GO:0005829">
    <property type="term" value="C:cytosol"/>
    <property type="evidence" value="ECO:0007669"/>
    <property type="project" value="TreeGrafter"/>
</dbReference>
<dbReference type="InterPro" id="IPR029039">
    <property type="entry name" value="Flavoprotein-like_sf"/>
</dbReference>
<dbReference type="EMBL" id="JACHEJ010000002">
    <property type="protein sequence ID" value="MBB6179457.1"/>
    <property type="molecule type" value="Genomic_DNA"/>
</dbReference>
<protein>
    <submittedName>
        <fullName evidence="4">Putative NADPH-quinone reductase</fullName>
    </submittedName>
</protein>
<comment type="caution">
    <text evidence="4">The sequence shown here is derived from an EMBL/GenBank/DDBJ whole genome shotgun (WGS) entry which is preliminary data.</text>
</comment>
<dbReference type="RefSeq" id="WP_077546072.1">
    <property type="nucleotide sequence ID" value="NZ_JACHEJ010000002.1"/>
</dbReference>
<evidence type="ECO:0000313" key="4">
    <source>
        <dbReference type="EMBL" id="MBB6179457.1"/>
    </source>
</evidence>
<keyword evidence="5" id="KW-1185">Reference proteome</keyword>
<dbReference type="AlphaFoldDB" id="A0A7W9YW24"/>
<dbReference type="Proteomes" id="UP000535501">
    <property type="component" value="Unassembled WGS sequence"/>
</dbReference>
<evidence type="ECO:0000313" key="5">
    <source>
        <dbReference type="Proteomes" id="UP000535501"/>
    </source>
</evidence>
<evidence type="ECO:0000259" key="3">
    <source>
        <dbReference type="Pfam" id="PF02525"/>
    </source>
</evidence>
<dbReference type="SUPFAM" id="SSF52218">
    <property type="entry name" value="Flavoproteins"/>
    <property type="match status" value="1"/>
</dbReference>
<dbReference type="PANTHER" id="PTHR10204:SF34">
    <property type="entry name" value="NAD(P)H DEHYDROGENASE [QUINONE] 1 ISOFORM 1"/>
    <property type="match status" value="1"/>
</dbReference>
<gene>
    <name evidence="4" type="ORF">HNQ75_001411</name>
</gene>
<evidence type="ECO:0000256" key="2">
    <source>
        <dbReference type="ARBA" id="ARBA00023002"/>
    </source>
</evidence>
<keyword evidence="2" id="KW-0560">Oxidoreductase</keyword>
<comment type="similarity">
    <text evidence="1">Belongs to the NAD(P)H dehydrogenase (quinone) family.</text>
</comment>
<sequence length="192" mass="21075">MAKILIIQAHPDGAERHLCHALADAYAEGAQNGGHDVSRLELARMDIPFLTSQKEQEKGVVGPAISEAQDLIRAADHIVFVFPLWLGEMPALLKAFFEQVARPGFAYDLGGSPLRSGLLRGKSARIVITMGMPAFVYRLYYGSHSLKAMKIGILRFVGIAPIRLTLIGMVGSKRFDGGSWLDEMLRLGRMAR</sequence>
<dbReference type="Pfam" id="PF02525">
    <property type="entry name" value="Flavodoxin_2"/>
    <property type="match status" value="1"/>
</dbReference>
<proteinExistence type="inferred from homology"/>
<dbReference type="GO" id="GO:0003955">
    <property type="term" value="F:NAD(P)H dehydrogenase (quinone) activity"/>
    <property type="evidence" value="ECO:0007669"/>
    <property type="project" value="TreeGrafter"/>
</dbReference>
<dbReference type="Gene3D" id="3.40.50.360">
    <property type="match status" value="1"/>
</dbReference>
<organism evidence="4 5">
    <name type="scientific">Pseudorhizobium flavum</name>
    <dbReference type="NCBI Taxonomy" id="1335061"/>
    <lineage>
        <taxon>Bacteria</taxon>
        <taxon>Pseudomonadati</taxon>
        <taxon>Pseudomonadota</taxon>
        <taxon>Alphaproteobacteria</taxon>
        <taxon>Hyphomicrobiales</taxon>
        <taxon>Rhizobiaceae</taxon>
        <taxon>Rhizobium/Agrobacterium group</taxon>
        <taxon>Pseudorhizobium</taxon>
    </lineage>
</organism>
<feature type="domain" description="Flavodoxin-like fold" evidence="3">
    <location>
        <begin position="3"/>
        <end position="168"/>
    </location>
</feature>
<dbReference type="PANTHER" id="PTHR10204">
    <property type="entry name" value="NAD P H OXIDOREDUCTASE-RELATED"/>
    <property type="match status" value="1"/>
</dbReference>
<reference evidence="4 5" key="1">
    <citation type="submission" date="2020-08" db="EMBL/GenBank/DDBJ databases">
        <title>Genomic Encyclopedia of Type Strains, Phase IV (KMG-IV): sequencing the most valuable type-strain genomes for metagenomic binning, comparative biology and taxonomic classification.</title>
        <authorList>
            <person name="Goeker M."/>
        </authorList>
    </citation>
    <scope>NUCLEOTIDE SEQUENCE [LARGE SCALE GENOMIC DNA]</scope>
    <source>
        <strain evidence="4 5">DSM 102134</strain>
    </source>
</reference>
<accession>A0A7W9YW24</accession>
<name>A0A7W9YW24_9HYPH</name>
<dbReference type="InterPro" id="IPR003680">
    <property type="entry name" value="Flavodoxin_fold"/>
</dbReference>
<evidence type="ECO:0000256" key="1">
    <source>
        <dbReference type="ARBA" id="ARBA00006252"/>
    </source>
</evidence>
<dbReference type="InterPro" id="IPR051545">
    <property type="entry name" value="NAD(P)H_dehydrogenase_qn"/>
</dbReference>